<evidence type="ECO:0000256" key="3">
    <source>
        <dbReference type="ARBA" id="ARBA00022989"/>
    </source>
</evidence>
<gene>
    <name evidence="7" type="ORF">SCAR479_07704</name>
</gene>
<evidence type="ECO:0000256" key="5">
    <source>
        <dbReference type="SAM" id="Phobius"/>
    </source>
</evidence>
<evidence type="ECO:0000313" key="8">
    <source>
        <dbReference type="Proteomes" id="UP001465668"/>
    </source>
</evidence>
<reference evidence="7 8" key="1">
    <citation type="submission" date="2024-02" db="EMBL/GenBank/DDBJ databases">
        <title>First draft genome assembly of two strains of Seiridium cardinale.</title>
        <authorList>
            <person name="Emiliani G."/>
            <person name="Scali E."/>
        </authorList>
    </citation>
    <scope>NUCLEOTIDE SEQUENCE [LARGE SCALE GENOMIC DNA]</scope>
    <source>
        <strain evidence="7 8">BM-138-000479</strain>
    </source>
</reference>
<feature type="transmembrane region" description="Helical" evidence="5">
    <location>
        <begin position="314"/>
        <end position="331"/>
    </location>
</feature>
<sequence>MGVGAFAEPLVVVTLLFGGVYVNRNTNYKLFGKRGNNWKEKTFDERVDDFSDGVESPRSRNSNDSLLEGGALLSQPVPTWRKREIALGRLRLEVASPNTAVFQDYFLSRLLRKLPFLAECWYWALIYWVYQIGRAIGALTLDEKTVDVARHHALQLIALEKRLQIFWEPHIQRAFMQHETMMHWINRIYSYIHIPGTIFFLGFLYFYTITRNRTDERQSGKDLGEKAGSPAGAALYQARRRTMAMCNLLAFIVFTAWPCMPPRLLSDDTATGPEAALGRTYGFVDTVHGKGGESSVWTQNKFCNQYAAMPSLHFGYSLMIGLTIAMLPLAPHHRRQISFRVPGYGQMRLPSIRRIACLVAGFTYAFVILIAIVSTANHFILDAVAGACVCALGWWGNRFLLNLLPLEDYFLCFVRSYGSDIFPGVSYSVNYRLDHVVESMASIGLQESPIISPAF</sequence>
<dbReference type="InterPro" id="IPR026841">
    <property type="entry name" value="Aur1/Ipt1"/>
</dbReference>
<evidence type="ECO:0000256" key="4">
    <source>
        <dbReference type="ARBA" id="ARBA00023136"/>
    </source>
</evidence>
<feature type="transmembrane region" description="Helical" evidence="5">
    <location>
        <begin position="6"/>
        <end position="24"/>
    </location>
</feature>
<feature type="domain" description="Inositolphosphotransferase Aur1/Ipt1" evidence="6">
    <location>
        <begin position="235"/>
        <end position="326"/>
    </location>
</feature>
<dbReference type="Proteomes" id="UP001465668">
    <property type="component" value="Unassembled WGS sequence"/>
</dbReference>
<dbReference type="CDD" id="cd03386">
    <property type="entry name" value="PAP2_Aur1_like"/>
    <property type="match status" value="1"/>
</dbReference>
<dbReference type="PANTHER" id="PTHR31310">
    <property type="match status" value="1"/>
</dbReference>
<dbReference type="EMBL" id="JARVKM010000033">
    <property type="protein sequence ID" value="KAK9775598.1"/>
    <property type="molecule type" value="Genomic_DNA"/>
</dbReference>
<evidence type="ECO:0000259" key="6">
    <source>
        <dbReference type="Pfam" id="PF14378"/>
    </source>
</evidence>
<keyword evidence="3 5" id="KW-1133">Transmembrane helix</keyword>
<comment type="subcellular location">
    <subcellularLocation>
        <location evidence="1">Membrane</location>
        <topology evidence="1">Multi-pass membrane protein</topology>
    </subcellularLocation>
</comment>
<feature type="transmembrane region" description="Helical" evidence="5">
    <location>
        <begin position="352"/>
        <end position="373"/>
    </location>
</feature>
<feature type="domain" description="Inositolphosphotransferase Aur1/Ipt1" evidence="6">
    <location>
        <begin position="354"/>
        <end position="395"/>
    </location>
</feature>
<proteinExistence type="predicted"/>
<feature type="transmembrane region" description="Helical" evidence="5">
    <location>
        <begin position="379"/>
        <end position="396"/>
    </location>
</feature>
<evidence type="ECO:0000313" key="7">
    <source>
        <dbReference type="EMBL" id="KAK9775598.1"/>
    </source>
</evidence>
<evidence type="ECO:0000256" key="2">
    <source>
        <dbReference type="ARBA" id="ARBA00022692"/>
    </source>
</evidence>
<dbReference type="InterPro" id="IPR052185">
    <property type="entry name" value="IPC_Synthase-Related"/>
</dbReference>
<feature type="transmembrane region" description="Helical" evidence="5">
    <location>
        <begin position="114"/>
        <end position="130"/>
    </location>
</feature>
<keyword evidence="8" id="KW-1185">Reference proteome</keyword>
<keyword evidence="2 5" id="KW-0812">Transmembrane</keyword>
<organism evidence="7 8">
    <name type="scientific">Seiridium cardinale</name>
    <dbReference type="NCBI Taxonomy" id="138064"/>
    <lineage>
        <taxon>Eukaryota</taxon>
        <taxon>Fungi</taxon>
        <taxon>Dikarya</taxon>
        <taxon>Ascomycota</taxon>
        <taxon>Pezizomycotina</taxon>
        <taxon>Sordariomycetes</taxon>
        <taxon>Xylariomycetidae</taxon>
        <taxon>Amphisphaeriales</taxon>
        <taxon>Sporocadaceae</taxon>
        <taxon>Seiridium</taxon>
    </lineage>
</organism>
<evidence type="ECO:0000256" key="1">
    <source>
        <dbReference type="ARBA" id="ARBA00004141"/>
    </source>
</evidence>
<comment type="caution">
    <text evidence="7">The sequence shown here is derived from an EMBL/GenBank/DDBJ whole genome shotgun (WGS) entry which is preliminary data.</text>
</comment>
<protein>
    <submittedName>
        <fullName evidence="7">Integral membrane protein</fullName>
    </submittedName>
</protein>
<keyword evidence="4 5" id="KW-0472">Membrane</keyword>
<dbReference type="Pfam" id="PF14378">
    <property type="entry name" value="PAP2_3"/>
    <property type="match status" value="3"/>
</dbReference>
<feature type="transmembrane region" description="Helical" evidence="5">
    <location>
        <begin position="188"/>
        <end position="207"/>
    </location>
</feature>
<dbReference type="PANTHER" id="PTHR31310:SF7">
    <property type="entry name" value="PA-PHOSPHATASE RELATED-FAMILY PROTEIN DDB_G0268928"/>
    <property type="match status" value="1"/>
</dbReference>
<accession>A0ABR2XP76</accession>
<feature type="domain" description="Inositolphosphotransferase Aur1/Ipt1" evidence="6">
    <location>
        <begin position="155"/>
        <end position="213"/>
    </location>
</feature>
<feature type="transmembrane region" description="Helical" evidence="5">
    <location>
        <begin position="242"/>
        <end position="260"/>
    </location>
</feature>
<name>A0ABR2XP76_9PEZI</name>